<protein>
    <recommendedName>
        <fullName evidence="5">Yippee domain-containing protein</fullName>
    </recommendedName>
</protein>
<evidence type="ECO:0000256" key="2">
    <source>
        <dbReference type="ARBA" id="ARBA00022723"/>
    </source>
</evidence>
<dbReference type="Pfam" id="PF03226">
    <property type="entry name" value="Yippee-Mis18"/>
    <property type="match status" value="1"/>
</dbReference>
<feature type="region of interest" description="Disordered" evidence="4">
    <location>
        <begin position="1"/>
        <end position="20"/>
    </location>
</feature>
<comment type="similarity">
    <text evidence="1">Belongs to the yippee family.</text>
</comment>
<evidence type="ECO:0000259" key="5">
    <source>
        <dbReference type="PROSITE" id="PS51792"/>
    </source>
</evidence>
<dbReference type="AlphaFoldDB" id="A0AAF3FMX6"/>
<keyword evidence="3" id="KW-0862">Zinc</keyword>
<dbReference type="GO" id="GO:0046872">
    <property type="term" value="F:metal ion binding"/>
    <property type="evidence" value="ECO:0007669"/>
    <property type="project" value="UniProtKB-KW"/>
</dbReference>
<sequence>MAREGISDDENTESMSGSSWEPQIIIHATAPLNEENVPTRHRDQQVLHKGGEKIYVCKCCQTYLTNRKELTSHRFTGSTGPAYLFLHAWNIIEREADMREMMTGKHVVRDVECGKCKNRLGWMYEFAYSEDQRYKEKQVILEKSLIMTVEGLNDPTMLERDEEKKGDEDEDHIPPINETRAKVQISSKKNRPTNKAKTSL</sequence>
<accession>A0AAF3FMX6</accession>
<dbReference type="InterPro" id="IPR034751">
    <property type="entry name" value="Yippee"/>
</dbReference>
<evidence type="ECO:0000256" key="1">
    <source>
        <dbReference type="ARBA" id="ARBA00005613"/>
    </source>
</evidence>
<evidence type="ECO:0000313" key="6">
    <source>
        <dbReference type="Proteomes" id="UP000887575"/>
    </source>
</evidence>
<keyword evidence="6" id="KW-1185">Reference proteome</keyword>
<evidence type="ECO:0000313" key="7">
    <source>
        <dbReference type="WBParaSite" id="MBELARI_LOCUS8535"/>
    </source>
</evidence>
<evidence type="ECO:0000256" key="3">
    <source>
        <dbReference type="ARBA" id="ARBA00022833"/>
    </source>
</evidence>
<dbReference type="WBParaSite" id="MBELARI_LOCUS8535">
    <property type="protein sequence ID" value="MBELARI_LOCUS8535"/>
    <property type="gene ID" value="MBELARI_LOCUS8535"/>
</dbReference>
<name>A0AAF3FMX6_9BILA</name>
<dbReference type="Proteomes" id="UP000887575">
    <property type="component" value="Unassembled WGS sequence"/>
</dbReference>
<reference evidence="7" key="1">
    <citation type="submission" date="2024-02" db="UniProtKB">
        <authorList>
            <consortium name="WormBaseParasite"/>
        </authorList>
    </citation>
    <scope>IDENTIFICATION</scope>
</reference>
<proteinExistence type="inferred from homology"/>
<dbReference type="InterPro" id="IPR039058">
    <property type="entry name" value="Yippee_fam"/>
</dbReference>
<feature type="compositionally biased region" description="Basic and acidic residues" evidence="4">
    <location>
        <begin position="157"/>
        <end position="167"/>
    </location>
</feature>
<keyword evidence="2" id="KW-0479">Metal-binding</keyword>
<dbReference type="PROSITE" id="PS51792">
    <property type="entry name" value="YIPPEE"/>
    <property type="match status" value="1"/>
</dbReference>
<evidence type="ECO:0000256" key="4">
    <source>
        <dbReference type="SAM" id="MobiDB-lite"/>
    </source>
</evidence>
<dbReference type="InterPro" id="IPR004910">
    <property type="entry name" value="Yippee/Mis18/Cereblon"/>
</dbReference>
<organism evidence="6 7">
    <name type="scientific">Mesorhabditis belari</name>
    <dbReference type="NCBI Taxonomy" id="2138241"/>
    <lineage>
        <taxon>Eukaryota</taxon>
        <taxon>Metazoa</taxon>
        <taxon>Ecdysozoa</taxon>
        <taxon>Nematoda</taxon>
        <taxon>Chromadorea</taxon>
        <taxon>Rhabditida</taxon>
        <taxon>Rhabditina</taxon>
        <taxon>Rhabditomorpha</taxon>
        <taxon>Rhabditoidea</taxon>
        <taxon>Rhabditidae</taxon>
        <taxon>Mesorhabditinae</taxon>
        <taxon>Mesorhabditis</taxon>
    </lineage>
</organism>
<feature type="region of interest" description="Disordered" evidence="4">
    <location>
        <begin position="154"/>
        <end position="200"/>
    </location>
</feature>
<dbReference type="PANTHER" id="PTHR13848">
    <property type="entry name" value="PROTEIN YIPPEE-LIKE CG15309-RELATED"/>
    <property type="match status" value="1"/>
</dbReference>
<feature type="domain" description="Yippee" evidence="5">
    <location>
        <begin position="53"/>
        <end position="150"/>
    </location>
</feature>